<evidence type="ECO:0000313" key="3">
    <source>
        <dbReference type="EMBL" id="PIS51023.1"/>
    </source>
</evidence>
<reference evidence="2" key="4">
    <citation type="submission" date="2024-03" db="EMBL/GenBank/DDBJ databases">
        <title>Improved genome assembly of Candida auris strain B8441 and annotation of B11205.</title>
        <authorList>
            <person name="Cauldron N.C."/>
            <person name="Shea T."/>
            <person name="Cuomo C.A."/>
        </authorList>
    </citation>
    <scope>NUCLEOTIDE SEQUENCE</scope>
    <source>
        <strain evidence="2">B8441</strain>
    </source>
</reference>
<dbReference type="VEuPathDB" id="FungiDB:CJI97_002647"/>
<dbReference type="VEuPathDB" id="FungiDB:CJJ07_004790"/>
<proteinExistence type="predicted"/>
<feature type="region of interest" description="Disordered" evidence="1">
    <location>
        <begin position="58"/>
        <end position="174"/>
    </location>
</feature>
<reference evidence="3" key="2">
    <citation type="submission" date="2017-11" db="EMBL/GenBank/DDBJ databases">
        <title>Candida auris genome assembly and annotation.</title>
        <authorList>
            <person name="Munoz J.F."/>
            <person name="Gade L.G."/>
            <person name="Chow N.A."/>
            <person name="Litvintseva A.P."/>
            <person name="Loparev V.N."/>
            <person name="Cuomo C.A."/>
        </authorList>
    </citation>
    <scope>NUCLEOTIDE SEQUENCE</scope>
    <source>
        <strain evidence="3">B8441</strain>
    </source>
</reference>
<name>A0A2H0ZL31_CANAR</name>
<evidence type="ECO:0000256" key="1">
    <source>
        <dbReference type="SAM" id="MobiDB-lite"/>
    </source>
</evidence>
<organism evidence="3">
    <name type="scientific">Candidozyma auris</name>
    <name type="common">Yeast</name>
    <name type="synonym">Candida auris</name>
    <dbReference type="NCBI Taxonomy" id="498019"/>
    <lineage>
        <taxon>Eukaryota</taxon>
        <taxon>Fungi</taxon>
        <taxon>Dikarya</taxon>
        <taxon>Ascomycota</taxon>
        <taxon>Saccharomycotina</taxon>
        <taxon>Pichiomycetes</taxon>
        <taxon>Metschnikowiaceae</taxon>
        <taxon>Candidozyma</taxon>
    </lineage>
</organism>
<dbReference type="VEuPathDB" id="FungiDB:CJI96_0000439"/>
<feature type="compositionally biased region" description="Low complexity" evidence="1">
    <location>
        <begin position="70"/>
        <end position="98"/>
    </location>
</feature>
<feature type="compositionally biased region" description="Low complexity" evidence="1">
    <location>
        <begin position="149"/>
        <end position="164"/>
    </location>
</feature>
<dbReference type="EMBL" id="PEKT03000001">
    <property type="protein sequence ID" value="KAK8442131.1"/>
    <property type="molecule type" value="Genomic_DNA"/>
</dbReference>
<sequence length="348" mass="36303">MNGNVNGIVNGNVNGIVNGNVNGNVNVNVNVHKLEEALDEFDTRYLESYQQITAKMASSALGAPPPPSSSSPSLSGSSSPHSSPRVSPSSPHQQPQQPMRLSSPLMASKDSDDRSLSSLMSGSLQSSSSSSHPMGPPLAPPKNIARLVPRSGPAPSSSKSASLPFITTDTGDPVPAIKRPLQHATARSYSAPDCTGAAGAASAAAANSTATPCCPSALLGSASATSSNCPIGSSPCCNKAPAEHSTQAITKKMDPRATLRSWRSLSMDSIPVIVELPERPGVPKMQRSFSASAIARKPSSTRRPRDRKATYVGNPFYKASKSPKSRRRDRASSLSNLGFGLEFERSVV</sequence>
<reference evidence="3 4" key="1">
    <citation type="journal article" date="2017" name="Clin. Infect. Dis.">
        <title>Simultaneous emergence of multidrug-resistant Candida auris on 3 continents confirmed by whole-genome sequencing and epidemiological analyses.</title>
        <authorList>
            <person name="Lockhart S.R."/>
            <person name="Etienne K.A."/>
            <person name="Vallabhaneni S."/>
            <person name="Farooqi J."/>
            <person name="Chowdhary A."/>
            <person name="Govender N.P."/>
            <person name="Colombo A.L."/>
            <person name="Calvo B."/>
            <person name="Cuomo C.A."/>
            <person name="Desjardins C.A."/>
            <person name="Berkow E.L."/>
            <person name="Castanheira M."/>
            <person name="Magobo R.E."/>
            <person name="Jabeen K."/>
            <person name="Asghar R.J."/>
            <person name="Meis J.F."/>
            <person name="Jackson B."/>
            <person name="Chiller T."/>
            <person name="Litvintseva A.P."/>
        </authorList>
    </citation>
    <scope>NUCLEOTIDE SEQUENCE [LARGE SCALE GENOMIC DNA]</scope>
    <source>
        <strain evidence="3 4">B8441</strain>
    </source>
</reference>
<dbReference type="AlphaFoldDB" id="A0A2H0ZL31"/>
<accession>A0A2H0ZL31</accession>
<keyword evidence="4" id="KW-1185">Reference proteome</keyword>
<dbReference type="VEuPathDB" id="FungiDB:QG37_07270"/>
<feature type="compositionally biased region" description="Low complexity" evidence="1">
    <location>
        <begin position="116"/>
        <end position="131"/>
    </location>
</feature>
<evidence type="ECO:0000313" key="2">
    <source>
        <dbReference type="EMBL" id="KAK8442131.1"/>
    </source>
</evidence>
<protein>
    <submittedName>
        <fullName evidence="3">Uncharacterized protein</fullName>
    </submittedName>
</protein>
<reference evidence="2 4" key="3">
    <citation type="journal article" date="2018" name="Nat. Commun.">
        <title>Genomic insights into multidrug-resistance, mating and virulence in Candida auris and related emerging species.</title>
        <authorList>
            <person name="Munoz J.F."/>
            <person name="Gade L."/>
            <person name="Chow N.A."/>
            <person name="Loparev V.N."/>
            <person name="Juieng P."/>
            <person name="Berkow E.L."/>
            <person name="Farrer R.A."/>
            <person name="Litvintseva A.P."/>
            <person name="Cuomo C.A."/>
        </authorList>
    </citation>
    <scope>GENOME REANNOTATION</scope>
    <source>
        <strain evidence="2 4">B8441</strain>
    </source>
</reference>
<dbReference type="VEuPathDB" id="FungiDB:B9J08_002593"/>
<evidence type="ECO:0000313" key="4">
    <source>
        <dbReference type="Proteomes" id="UP000230249"/>
    </source>
</evidence>
<dbReference type="EMBL" id="PEKT02000007">
    <property type="protein sequence ID" value="PIS51023.1"/>
    <property type="molecule type" value="Genomic_DNA"/>
</dbReference>
<gene>
    <name evidence="3" type="ORF">B9J08_002593</name>
    <name evidence="2" type="ORF">B9J08_00453</name>
</gene>
<feature type="region of interest" description="Disordered" evidence="1">
    <location>
        <begin position="287"/>
        <end position="333"/>
    </location>
</feature>
<dbReference type="Proteomes" id="UP000230249">
    <property type="component" value="Unassembled WGS sequence"/>
</dbReference>
<dbReference type="VEuPathDB" id="FungiDB:CJJ09_001499"/>
<comment type="caution">
    <text evidence="3">The sequence shown here is derived from an EMBL/GenBank/DDBJ whole genome shotgun (WGS) entry which is preliminary data.</text>
</comment>